<dbReference type="PRINTS" id="PR00941">
    <property type="entry name" value="CDATPASE"/>
</dbReference>
<dbReference type="KEGG" id="gai:IMCC3135_33310"/>
<dbReference type="Proteomes" id="UP000250079">
    <property type="component" value="Chromosome"/>
</dbReference>
<dbReference type="InterPro" id="IPR001757">
    <property type="entry name" value="P_typ_ATPase"/>
</dbReference>
<evidence type="ECO:0000256" key="4">
    <source>
        <dbReference type="ARBA" id="ARBA00022723"/>
    </source>
</evidence>
<reference evidence="12 13" key="1">
    <citation type="submission" date="2016-12" db="EMBL/GenBank/DDBJ databases">
        <authorList>
            <person name="Song W.-J."/>
            <person name="Kurnit D.M."/>
        </authorList>
    </citation>
    <scope>NUCLEOTIDE SEQUENCE [LARGE SCALE GENOMIC DNA]</scope>
    <source>
        <strain evidence="12 13">IMCC3135</strain>
    </source>
</reference>
<dbReference type="SFLD" id="SFLDS00003">
    <property type="entry name" value="Haloacid_Dehalogenase"/>
    <property type="match status" value="1"/>
</dbReference>
<dbReference type="InterPro" id="IPR051014">
    <property type="entry name" value="Cation_Transport_ATPase_IB"/>
</dbReference>
<dbReference type="EMBL" id="CP018632">
    <property type="protein sequence ID" value="ASJ76706.1"/>
    <property type="molecule type" value="Genomic_DNA"/>
</dbReference>
<dbReference type="GO" id="GO:0046872">
    <property type="term" value="F:metal ion binding"/>
    <property type="evidence" value="ECO:0007669"/>
    <property type="project" value="UniProtKB-KW"/>
</dbReference>
<feature type="transmembrane region" description="Helical" evidence="10">
    <location>
        <begin position="372"/>
        <end position="392"/>
    </location>
</feature>
<dbReference type="SUPFAM" id="SSF56784">
    <property type="entry name" value="HAD-like"/>
    <property type="match status" value="1"/>
</dbReference>
<dbReference type="SUPFAM" id="SSF81653">
    <property type="entry name" value="Calcium ATPase, transduction domain A"/>
    <property type="match status" value="1"/>
</dbReference>
<dbReference type="InterPro" id="IPR023299">
    <property type="entry name" value="ATPase_P-typ_cyto_dom_N"/>
</dbReference>
<feature type="transmembrane region" description="Helical" evidence="10">
    <location>
        <begin position="398"/>
        <end position="423"/>
    </location>
</feature>
<comment type="catalytic activity">
    <reaction evidence="9">
        <text>Zn(2+)(in) + ATP + H2O = Zn(2+)(out) + ADP + phosphate + H(+)</text>
        <dbReference type="Rhea" id="RHEA:20621"/>
        <dbReference type="ChEBI" id="CHEBI:15377"/>
        <dbReference type="ChEBI" id="CHEBI:15378"/>
        <dbReference type="ChEBI" id="CHEBI:29105"/>
        <dbReference type="ChEBI" id="CHEBI:30616"/>
        <dbReference type="ChEBI" id="CHEBI:43474"/>
        <dbReference type="ChEBI" id="CHEBI:456216"/>
        <dbReference type="EC" id="7.2.2.12"/>
    </reaction>
</comment>
<dbReference type="SUPFAM" id="SSF81665">
    <property type="entry name" value="Calcium ATPase, transmembrane domain M"/>
    <property type="match status" value="1"/>
</dbReference>
<feature type="transmembrane region" description="Helical" evidence="10">
    <location>
        <begin position="198"/>
        <end position="229"/>
    </location>
</feature>
<dbReference type="InterPro" id="IPR027256">
    <property type="entry name" value="P-typ_ATPase_IB"/>
</dbReference>
<dbReference type="Gene3D" id="3.40.50.1000">
    <property type="entry name" value="HAD superfamily/HAD-like"/>
    <property type="match status" value="1"/>
</dbReference>
<dbReference type="InterPro" id="IPR008250">
    <property type="entry name" value="ATPase_P-typ_transduc_dom_A_sf"/>
</dbReference>
<evidence type="ECO:0000259" key="11">
    <source>
        <dbReference type="Pfam" id="PF00122"/>
    </source>
</evidence>
<dbReference type="EC" id="7.2.2.12" evidence="8"/>
<dbReference type="InterPro" id="IPR018303">
    <property type="entry name" value="ATPase_P-typ_P_site"/>
</dbReference>
<dbReference type="SFLD" id="SFLDF00027">
    <property type="entry name" value="p-type_atpase"/>
    <property type="match status" value="1"/>
</dbReference>
<dbReference type="InterPro" id="IPR059000">
    <property type="entry name" value="ATPase_P-type_domA"/>
</dbReference>
<dbReference type="InterPro" id="IPR023298">
    <property type="entry name" value="ATPase_P-typ_TM_dom_sf"/>
</dbReference>
<comment type="subcellular location">
    <subcellularLocation>
        <location evidence="10">Cell membrane</location>
    </subcellularLocation>
    <subcellularLocation>
        <location evidence="1">Membrane</location>
    </subcellularLocation>
</comment>
<evidence type="ECO:0000313" key="12">
    <source>
        <dbReference type="EMBL" id="ASJ76706.1"/>
    </source>
</evidence>
<keyword evidence="10" id="KW-0067">ATP-binding</keyword>
<dbReference type="GO" id="GO:0016887">
    <property type="term" value="F:ATP hydrolysis activity"/>
    <property type="evidence" value="ECO:0007669"/>
    <property type="project" value="InterPro"/>
</dbReference>
<evidence type="ECO:0000256" key="2">
    <source>
        <dbReference type="ARBA" id="ARBA00006024"/>
    </source>
</evidence>
<dbReference type="NCBIfam" id="TIGR01525">
    <property type="entry name" value="ATPase-IB_hvy"/>
    <property type="match status" value="1"/>
</dbReference>
<dbReference type="GO" id="GO:0016463">
    <property type="term" value="F:P-type zinc transporter activity"/>
    <property type="evidence" value="ECO:0007669"/>
    <property type="project" value="UniProtKB-EC"/>
</dbReference>
<dbReference type="PANTHER" id="PTHR48085">
    <property type="entry name" value="CADMIUM/ZINC-TRANSPORTING ATPASE HMA2-RELATED"/>
    <property type="match status" value="1"/>
</dbReference>
<dbReference type="InterPro" id="IPR044492">
    <property type="entry name" value="P_typ_ATPase_HD_dom"/>
</dbReference>
<name>A0A2Z2NZ27_9GAMM</name>
<keyword evidence="12" id="KW-0378">Hydrolase</keyword>
<gene>
    <name evidence="12" type="primary">cadA_2</name>
    <name evidence="12" type="ORF">IMCC3135_33310</name>
</gene>
<keyword evidence="4 10" id="KW-0479">Metal-binding</keyword>
<feature type="transmembrane region" description="Helical" evidence="10">
    <location>
        <begin position="714"/>
        <end position="733"/>
    </location>
</feature>
<dbReference type="Gene3D" id="3.40.1110.10">
    <property type="entry name" value="Calcium-transporting ATPase, cytoplasmic domain N"/>
    <property type="match status" value="1"/>
</dbReference>
<dbReference type="NCBIfam" id="TIGR01494">
    <property type="entry name" value="ATPase_P-type"/>
    <property type="match status" value="2"/>
</dbReference>
<keyword evidence="13" id="KW-1185">Reference proteome</keyword>
<accession>A0A2Z2NZ27</accession>
<dbReference type="AlphaFoldDB" id="A0A2Z2NZ27"/>
<keyword evidence="3 10" id="KW-0812">Transmembrane</keyword>
<evidence type="ECO:0000256" key="6">
    <source>
        <dbReference type="ARBA" id="ARBA00022989"/>
    </source>
</evidence>
<dbReference type="SUPFAM" id="SSF81660">
    <property type="entry name" value="Metal cation-transporting ATPase, ATP-binding domain N"/>
    <property type="match status" value="1"/>
</dbReference>
<organism evidence="12 13">
    <name type="scientific">Granulosicoccus antarcticus IMCC3135</name>
    <dbReference type="NCBI Taxonomy" id="1192854"/>
    <lineage>
        <taxon>Bacteria</taxon>
        <taxon>Pseudomonadati</taxon>
        <taxon>Pseudomonadota</taxon>
        <taxon>Gammaproteobacteria</taxon>
        <taxon>Chromatiales</taxon>
        <taxon>Granulosicoccaceae</taxon>
        <taxon>Granulosicoccus</taxon>
    </lineage>
</organism>
<dbReference type="PANTHER" id="PTHR48085:SF5">
    <property type="entry name" value="CADMIUM_ZINC-TRANSPORTING ATPASE HMA4-RELATED"/>
    <property type="match status" value="1"/>
</dbReference>
<feature type="transmembrane region" description="Helical" evidence="10">
    <location>
        <begin position="123"/>
        <end position="144"/>
    </location>
</feature>
<dbReference type="GO" id="GO:0015086">
    <property type="term" value="F:cadmium ion transmembrane transporter activity"/>
    <property type="evidence" value="ECO:0007669"/>
    <property type="project" value="TreeGrafter"/>
</dbReference>
<keyword evidence="10" id="KW-1003">Cell membrane</keyword>
<evidence type="ECO:0000313" key="13">
    <source>
        <dbReference type="Proteomes" id="UP000250079"/>
    </source>
</evidence>
<dbReference type="PRINTS" id="PR00119">
    <property type="entry name" value="CATATPASE"/>
</dbReference>
<evidence type="ECO:0000256" key="1">
    <source>
        <dbReference type="ARBA" id="ARBA00004370"/>
    </source>
</evidence>
<sequence length="761" mass="79312">MEQTNSNSDQGASSCCGHSAELTKLESHQAALESTVSTSRRFAVSGLDCIEEVRILRRAVGPLVGGDEGLAFDAINGRMSVLVSSSEASDKDIISAVAATGMSATSDEGQGTAAAPAVDRGPLYATFVSGALLLLGIVIHLIGIDGPWSFATLLGGHGEAGPPMLEILAWVGATVAGTRYVAPKAWYALKTLRPDMNLLMVVAVVGAMVLGEWFEAATVAFLFALSLLLERWSVGRARRAVEALLDLTPASIQALREDGTEVEIPATEAEVGTRFVVRAGDRVALDGTVSEGAGSVDQAPITGESLPVLKEVGDEVFAGTINGEGTLTVVSSRPADDTVLARIIRTIGDAHERRAPVEQWVERFAARYTPAVMILALLIALVPPLLFGAAWQPWIYNALVLLVIACPCALVISTPVSIVAALASAARAGVLVKGGGYIELPARLDALALDKTGTLTFGTPQVSDIVPLNAKEANVLLAEAAAIERRSSHPLAAAIARAATEQGLDPAAAQDVVTTAGKGLTGRLGERELRLGSWRFIRESANDQDIDPDGAIAAQVAQLEANGRTVVALSDANGVRGLLGLSDTVRPEARAVIAQLHALGVKEIVMLTGDNAAAADLVARQVGIDTVRAGLLPEDKVAEVEALAARHTVVAMIGDGVNDAPAMARANFGIAMGAIGSDAAIETADIALMSDELVRVPWLVSHAKRTLTVIRQNIVFSVGIKVVFMLLTLFGIASLWGAIVADVGATLLVVANALRLLRDRR</sequence>
<dbReference type="GO" id="GO:0005524">
    <property type="term" value="F:ATP binding"/>
    <property type="evidence" value="ECO:0007669"/>
    <property type="project" value="UniProtKB-UniRule"/>
</dbReference>
<keyword evidence="5" id="KW-1278">Translocase</keyword>
<dbReference type="Pfam" id="PF00122">
    <property type="entry name" value="E1-E2_ATPase"/>
    <property type="match status" value="1"/>
</dbReference>
<keyword evidence="7 10" id="KW-0472">Membrane</keyword>
<dbReference type="RefSeq" id="WP_088921450.1">
    <property type="nucleotide sequence ID" value="NZ_CP018632.1"/>
</dbReference>
<evidence type="ECO:0000256" key="7">
    <source>
        <dbReference type="ARBA" id="ARBA00023136"/>
    </source>
</evidence>
<keyword evidence="10" id="KW-0547">Nucleotide-binding</keyword>
<dbReference type="OrthoDB" id="9814270at2"/>
<evidence type="ECO:0000256" key="10">
    <source>
        <dbReference type="RuleBase" id="RU362081"/>
    </source>
</evidence>
<dbReference type="Gene3D" id="2.70.150.10">
    <property type="entry name" value="Calcium-transporting ATPase, cytoplasmic transduction domain A"/>
    <property type="match status" value="1"/>
</dbReference>
<dbReference type="Pfam" id="PF00702">
    <property type="entry name" value="Hydrolase"/>
    <property type="match status" value="1"/>
</dbReference>
<evidence type="ECO:0000256" key="5">
    <source>
        <dbReference type="ARBA" id="ARBA00022967"/>
    </source>
</evidence>
<dbReference type="GO" id="GO:0005886">
    <property type="term" value="C:plasma membrane"/>
    <property type="evidence" value="ECO:0007669"/>
    <property type="project" value="UniProtKB-SubCell"/>
</dbReference>
<feature type="domain" description="P-type ATPase A" evidence="11">
    <location>
        <begin position="247"/>
        <end position="346"/>
    </location>
</feature>
<proteinExistence type="inferred from homology"/>
<comment type="similarity">
    <text evidence="2 10">Belongs to the cation transport ATPase (P-type) (TC 3.A.3) family. Type IB subfamily.</text>
</comment>
<protein>
    <recommendedName>
        <fullName evidence="8">P-type Zn(2+) transporter</fullName>
        <ecNumber evidence="8">7.2.2.12</ecNumber>
    </recommendedName>
</protein>
<dbReference type="InterPro" id="IPR036412">
    <property type="entry name" value="HAD-like_sf"/>
</dbReference>
<evidence type="ECO:0000256" key="9">
    <source>
        <dbReference type="ARBA" id="ARBA00047308"/>
    </source>
</evidence>
<dbReference type="InterPro" id="IPR023214">
    <property type="entry name" value="HAD_sf"/>
</dbReference>
<feature type="transmembrane region" description="Helical" evidence="10">
    <location>
        <begin position="739"/>
        <end position="757"/>
    </location>
</feature>
<keyword evidence="6 10" id="KW-1133">Transmembrane helix</keyword>
<evidence type="ECO:0000256" key="8">
    <source>
        <dbReference type="ARBA" id="ARBA00039097"/>
    </source>
</evidence>
<dbReference type="PROSITE" id="PS00154">
    <property type="entry name" value="ATPASE_E1_E2"/>
    <property type="match status" value="1"/>
</dbReference>
<dbReference type="SFLD" id="SFLDG00002">
    <property type="entry name" value="C1.7:_P-type_atpase_like"/>
    <property type="match status" value="1"/>
</dbReference>
<evidence type="ECO:0000256" key="3">
    <source>
        <dbReference type="ARBA" id="ARBA00022692"/>
    </source>
</evidence>